<protein>
    <submittedName>
        <fullName evidence="4">EamA family transporter</fullName>
    </submittedName>
</protein>
<sequence>MTDILSALIAALGYGVSDFVGGIASRRVAALRVVIVSYPLALMLLTVVSSVVGGQLSTQAVLWGLLAGIAQAFGVWWFYAALGEGPISVVSPLTAVLVAGIPVAVGLTMGERPGAWPAVGVVLALVAIVLVSRDTTDEDLRPHRFTPRVALLTVGSGVAFGMNFVVLDQVPPEANLWPLVFGRIAATAIVFVAALATANLVFERGVPLRLALFAGVLDSVANIATLMALQSSLLSLAGVLVALYPAATVVLAIAVLRERVTRWQSVGMALALAAVAMIAAG</sequence>
<keyword evidence="2" id="KW-0812">Transmembrane</keyword>
<dbReference type="Pfam" id="PF00892">
    <property type="entry name" value="EamA"/>
    <property type="match status" value="2"/>
</dbReference>
<gene>
    <name evidence="4" type="ORF">OY187_25975</name>
</gene>
<dbReference type="InterPro" id="IPR037185">
    <property type="entry name" value="EmrE-like"/>
</dbReference>
<feature type="transmembrane region" description="Helical" evidence="2">
    <location>
        <begin position="210"/>
        <end position="229"/>
    </location>
</feature>
<keyword evidence="2" id="KW-0472">Membrane</keyword>
<feature type="transmembrane region" description="Helical" evidence="2">
    <location>
        <begin position="115"/>
        <end position="133"/>
    </location>
</feature>
<dbReference type="InterPro" id="IPR000620">
    <property type="entry name" value="EamA_dom"/>
</dbReference>
<comment type="caution">
    <text evidence="4">The sequence shown here is derived from an EMBL/GenBank/DDBJ whole genome shotgun (WGS) entry which is preliminary data.</text>
</comment>
<keyword evidence="2" id="KW-1133">Transmembrane helix</keyword>
<accession>A0ABT4HMR9</accession>
<evidence type="ECO:0000313" key="5">
    <source>
        <dbReference type="Proteomes" id="UP001084650"/>
    </source>
</evidence>
<dbReference type="SUPFAM" id="SSF103481">
    <property type="entry name" value="Multidrug resistance efflux transporter EmrE"/>
    <property type="match status" value="2"/>
</dbReference>
<organism evidence="4 5">
    <name type="scientific">Mycolicibacterium iranicum</name>
    <name type="common">Mycobacterium iranicum</name>
    <dbReference type="NCBI Taxonomy" id="912594"/>
    <lineage>
        <taxon>Bacteria</taxon>
        <taxon>Bacillati</taxon>
        <taxon>Actinomycetota</taxon>
        <taxon>Actinomycetes</taxon>
        <taxon>Mycobacteriales</taxon>
        <taxon>Mycobacteriaceae</taxon>
        <taxon>Mycolicibacterium</taxon>
    </lineage>
</organism>
<feature type="transmembrane region" description="Helical" evidence="2">
    <location>
        <begin position="31"/>
        <end position="54"/>
    </location>
</feature>
<dbReference type="EMBL" id="JAPQYE010000018">
    <property type="protein sequence ID" value="MCZ0731510.1"/>
    <property type="molecule type" value="Genomic_DNA"/>
</dbReference>
<feature type="transmembrane region" description="Helical" evidence="2">
    <location>
        <begin position="145"/>
        <end position="167"/>
    </location>
</feature>
<dbReference type="PANTHER" id="PTHR22911">
    <property type="entry name" value="ACYL-MALONYL CONDENSING ENZYME-RELATED"/>
    <property type="match status" value="1"/>
</dbReference>
<evidence type="ECO:0000259" key="3">
    <source>
        <dbReference type="Pfam" id="PF00892"/>
    </source>
</evidence>
<feature type="transmembrane region" description="Helical" evidence="2">
    <location>
        <begin position="89"/>
        <end position="109"/>
    </location>
</feature>
<evidence type="ECO:0000313" key="4">
    <source>
        <dbReference type="EMBL" id="MCZ0731510.1"/>
    </source>
</evidence>
<feature type="transmembrane region" description="Helical" evidence="2">
    <location>
        <begin position="179"/>
        <end position="198"/>
    </location>
</feature>
<evidence type="ECO:0000256" key="1">
    <source>
        <dbReference type="ARBA" id="ARBA00007362"/>
    </source>
</evidence>
<feature type="transmembrane region" description="Helical" evidence="2">
    <location>
        <begin position="6"/>
        <end position="24"/>
    </location>
</feature>
<evidence type="ECO:0000256" key="2">
    <source>
        <dbReference type="SAM" id="Phobius"/>
    </source>
</evidence>
<name>A0ABT4HMR9_MYCIR</name>
<feature type="transmembrane region" description="Helical" evidence="2">
    <location>
        <begin position="60"/>
        <end position="82"/>
    </location>
</feature>
<feature type="transmembrane region" description="Helical" evidence="2">
    <location>
        <begin position="235"/>
        <end position="256"/>
    </location>
</feature>
<dbReference type="Proteomes" id="UP001084650">
    <property type="component" value="Unassembled WGS sequence"/>
</dbReference>
<comment type="similarity">
    <text evidence="1">Belongs to the EamA transporter family.</text>
</comment>
<feature type="transmembrane region" description="Helical" evidence="2">
    <location>
        <begin position="263"/>
        <end position="280"/>
    </location>
</feature>
<keyword evidence="5" id="KW-1185">Reference proteome</keyword>
<feature type="domain" description="EamA" evidence="3">
    <location>
        <begin position="150"/>
        <end position="278"/>
    </location>
</feature>
<feature type="domain" description="EamA" evidence="3">
    <location>
        <begin position="4"/>
        <end position="132"/>
    </location>
</feature>
<reference evidence="4" key="1">
    <citation type="submission" date="2022-12" db="EMBL/GenBank/DDBJ databases">
        <title>Whole genome sequence of Mycolicibacterium iranicum strain SBH312.</title>
        <authorList>
            <person name="Jani J."/>
            <person name="Arifin Mustapha Z."/>
            <person name="Ahmed K."/>
            <person name="Kai Ling C."/>
        </authorList>
    </citation>
    <scope>NUCLEOTIDE SEQUENCE</scope>
    <source>
        <strain evidence="4">SBH312</strain>
    </source>
</reference>
<dbReference type="RefSeq" id="WP_268787649.1">
    <property type="nucleotide sequence ID" value="NZ_JAPQYE010000018.1"/>
</dbReference>
<proteinExistence type="inferred from homology"/>